<dbReference type="CDD" id="cd06263">
    <property type="entry name" value="MAM"/>
    <property type="match status" value="1"/>
</dbReference>
<dbReference type="InterPro" id="IPR000998">
    <property type="entry name" value="MAM_dom"/>
</dbReference>
<keyword evidence="3" id="KW-1185">Reference proteome</keyword>
<proteinExistence type="predicted"/>
<accession>A0AAE0VY98</accession>
<dbReference type="InterPro" id="IPR051560">
    <property type="entry name" value="MAM_domain-containing"/>
</dbReference>
<dbReference type="Proteomes" id="UP001195483">
    <property type="component" value="Unassembled WGS sequence"/>
</dbReference>
<dbReference type="AlphaFoldDB" id="A0AAE0VY98"/>
<dbReference type="SUPFAM" id="SSF49899">
    <property type="entry name" value="Concanavalin A-like lectins/glucanases"/>
    <property type="match status" value="1"/>
</dbReference>
<reference evidence="2" key="1">
    <citation type="journal article" date="2021" name="Genome Biol. Evol.">
        <title>A High-Quality Reference Genome for a Parasitic Bivalve with Doubly Uniparental Inheritance (Bivalvia: Unionida).</title>
        <authorList>
            <person name="Smith C.H."/>
        </authorList>
    </citation>
    <scope>NUCLEOTIDE SEQUENCE</scope>
    <source>
        <strain evidence="2">CHS0354</strain>
    </source>
</reference>
<dbReference type="PANTHER" id="PTHR23282:SF142">
    <property type="entry name" value="MAM DOMAIN-CONTAINING PROTEIN"/>
    <property type="match status" value="1"/>
</dbReference>
<comment type="caution">
    <text evidence="2">The sequence shown here is derived from an EMBL/GenBank/DDBJ whole genome shotgun (WGS) entry which is preliminary data.</text>
</comment>
<dbReference type="InterPro" id="IPR013320">
    <property type="entry name" value="ConA-like_dom_sf"/>
</dbReference>
<feature type="domain" description="MAM" evidence="1">
    <location>
        <begin position="1"/>
        <end position="120"/>
    </location>
</feature>
<gene>
    <name evidence="2" type="ORF">CHS0354_002361</name>
</gene>
<dbReference type="PANTHER" id="PTHR23282">
    <property type="entry name" value="APICAL ENDOSOMAL GLYCOPROTEIN PRECURSOR"/>
    <property type="match status" value="1"/>
</dbReference>
<organism evidence="2 3">
    <name type="scientific">Potamilus streckersoni</name>
    <dbReference type="NCBI Taxonomy" id="2493646"/>
    <lineage>
        <taxon>Eukaryota</taxon>
        <taxon>Metazoa</taxon>
        <taxon>Spiralia</taxon>
        <taxon>Lophotrochozoa</taxon>
        <taxon>Mollusca</taxon>
        <taxon>Bivalvia</taxon>
        <taxon>Autobranchia</taxon>
        <taxon>Heteroconchia</taxon>
        <taxon>Palaeoheterodonta</taxon>
        <taxon>Unionida</taxon>
        <taxon>Unionoidea</taxon>
        <taxon>Unionidae</taxon>
        <taxon>Ambleminae</taxon>
        <taxon>Lampsilini</taxon>
        <taxon>Potamilus</taxon>
    </lineage>
</organism>
<dbReference type="SMART" id="SM00137">
    <property type="entry name" value="MAM"/>
    <property type="match status" value="1"/>
</dbReference>
<reference evidence="2" key="2">
    <citation type="journal article" date="2021" name="Genome Biol. Evol.">
        <title>Developing a high-quality reference genome for a parasitic bivalve with doubly uniparental inheritance (Bivalvia: Unionida).</title>
        <authorList>
            <person name="Smith C.H."/>
        </authorList>
    </citation>
    <scope>NUCLEOTIDE SEQUENCE</scope>
    <source>
        <strain evidence="2">CHS0354</strain>
        <tissue evidence="2">Mantle</tissue>
    </source>
</reference>
<dbReference type="GO" id="GO:0016020">
    <property type="term" value="C:membrane"/>
    <property type="evidence" value="ECO:0007669"/>
    <property type="project" value="InterPro"/>
</dbReference>
<name>A0AAE0VY98_9BIVA</name>
<dbReference type="PROSITE" id="PS50060">
    <property type="entry name" value="MAM_2"/>
    <property type="match status" value="1"/>
</dbReference>
<evidence type="ECO:0000313" key="2">
    <source>
        <dbReference type="EMBL" id="KAK3595108.1"/>
    </source>
</evidence>
<reference evidence="2" key="3">
    <citation type="submission" date="2023-05" db="EMBL/GenBank/DDBJ databases">
        <authorList>
            <person name="Smith C.H."/>
        </authorList>
    </citation>
    <scope>NUCLEOTIDE SEQUENCE</scope>
    <source>
        <strain evidence="2">CHS0354</strain>
        <tissue evidence="2">Mantle</tissue>
    </source>
</reference>
<dbReference type="EMBL" id="JAEAOA010000201">
    <property type="protein sequence ID" value="KAK3595108.1"/>
    <property type="molecule type" value="Genomic_DNA"/>
</dbReference>
<protein>
    <recommendedName>
        <fullName evidence="1">MAM domain-containing protein</fullName>
    </recommendedName>
</protein>
<dbReference type="Gene3D" id="2.60.120.200">
    <property type="match status" value="1"/>
</dbReference>
<sequence length="120" mass="13148">MFIVTGFYAYIDTSIPRQNGESADLVTPVMYGGTSGYCLAFWYHMFGPNVDTLNVKLRDETGNDTVVWSALGQHGSEWIFQELLILGTAGLTQIVFEAIVGVSYGGNIALDDIRILMGQC</sequence>
<dbReference type="Pfam" id="PF00629">
    <property type="entry name" value="MAM"/>
    <property type="match status" value="1"/>
</dbReference>
<evidence type="ECO:0000313" key="3">
    <source>
        <dbReference type="Proteomes" id="UP001195483"/>
    </source>
</evidence>
<evidence type="ECO:0000259" key="1">
    <source>
        <dbReference type="PROSITE" id="PS50060"/>
    </source>
</evidence>